<feature type="binding site" evidence="4">
    <location>
        <position position="92"/>
    </location>
    <ligand>
        <name>Mg(2+)</name>
        <dbReference type="ChEBI" id="CHEBI:18420"/>
        <label>1</label>
        <note>catalytic</note>
    </ligand>
</feature>
<dbReference type="PATRIC" id="fig|1618446.3.peg.776"/>
<gene>
    <name evidence="5" type="ORF">UV61_C0006G0114</name>
</gene>
<dbReference type="PROSITE" id="PS00629">
    <property type="entry name" value="IMP_1"/>
    <property type="match status" value="1"/>
</dbReference>
<feature type="binding site" evidence="4">
    <location>
        <position position="70"/>
    </location>
    <ligand>
        <name>Mg(2+)</name>
        <dbReference type="ChEBI" id="CHEBI:18420"/>
        <label>1</label>
        <note>catalytic</note>
    </ligand>
</feature>
<dbReference type="Pfam" id="PF00459">
    <property type="entry name" value="Inositol_P"/>
    <property type="match status" value="1"/>
</dbReference>
<dbReference type="InterPro" id="IPR000760">
    <property type="entry name" value="Inositol_monophosphatase-like"/>
</dbReference>
<dbReference type="GO" id="GO:0007165">
    <property type="term" value="P:signal transduction"/>
    <property type="evidence" value="ECO:0007669"/>
    <property type="project" value="TreeGrafter"/>
</dbReference>
<dbReference type="GO" id="GO:0046872">
    <property type="term" value="F:metal ion binding"/>
    <property type="evidence" value="ECO:0007669"/>
    <property type="project" value="UniProtKB-KW"/>
</dbReference>
<dbReference type="SUPFAM" id="SSF56655">
    <property type="entry name" value="Carbohydrate phosphatase"/>
    <property type="match status" value="1"/>
</dbReference>
<keyword evidence="3 4" id="KW-0460">Magnesium</keyword>
<dbReference type="STRING" id="1618446.UV61_C0006G0114"/>
<dbReference type="InterPro" id="IPR020583">
    <property type="entry name" value="Inositol_monoP_metal-BS"/>
</dbReference>
<evidence type="ECO:0000313" key="5">
    <source>
        <dbReference type="EMBL" id="KKS86913.1"/>
    </source>
</evidence>
<dbReference type="Proteomes" id="UP000034050">
    <property type="component" value="Unassembled WGS sequence"/>
</dbReference>
<keyword evidence="2" id="KW-0378">Hydrolase</keyword>
<feature type="binding site" evidence="4">
    <location>
        <position position="213"/>
    </location>
    <ligand>
        <name>Mg(2+)</name>
        <dbReference type="ChEBI" id="CHEBI:18420"/>
        <label>1</label>
        <note>catalytic</note>
    </ligand>
</feature>
<dbReference type="InterPro" id="IPR020550">
    <property type="entry name" value="Inositol_monophosphatase_CS"/>
</dbReference>
<dbReference type="PRINTS" id="PR00377">
    <property type="entry name" value="IMPHPHTASES"/>
</dbReference>
<dbReference type="GO" id="GO:0008934">
    <property type="term" value="F:inositol monophosphate 1-phosphatase activity"/>
    <property type="evidence" value="ECO:0007669"/>
    <property type="project" value="TreeGrafter"/>
</dbReference>
<evidence type="ECO:0000256" key="3">
    <source>
        <dbReference type="ARBA" id="ARBA00022842"/>
    </source>
</evidence>
<accession>A0A0G1FJ83</accession>
<dbReference type="AlphaFoldDB" id="A0A0G1FJ83"/>
<dbReference type="Gene3D" id="3.30.540.10">
    <property type="entry name" value="Fructose-1,6-Bisphosphatase, subunit A, domain 1"/>
    <property type="match status" value="1"/>
</dbReference>
<proteinExistence type="predicted"/>
<name>A0A0G1FJ83_9BACT</name>
<comment type="caution">
    <text evidence="5">The sequence shown here is derived from an EMBL/GenBank/DDBJ whole genome shotgun (WGS) entry which is preliminary data.</text>
</comment>
<dbReference type="EMBL" id="LCFD01000006">
    <property type="protein sequence ID" value="KKS86913.1"/>
    <property type="molecule type" value="Genomic_DNA"/>
</dbReference>
<feature type="binding site" evidence="4">
    <location>
        <position position="89"/>
    </location>
    <ligand>
        <name>Mg(2+)</name>
        <dbReference type="ChEBI" id="CHEBI:18420"/>
        <label>1</label>
        <note>catalytic</note>
    </ligand>
</feature>
<comment type="cofactor">
    <cofactor evidence="4">
        <name>Mg(2+)</name>
        <dbReference type="ChEBI" id="CHEBI:18420"/>
    </cofactor>
</comment>
<dbReference type="GO" id="GO:0046854">
    <property type="term" value="P:phosphatidylinositol phosphate biosynthetic process"/>
    <property type="evidence" value="ECO:0007669"/>
    <property type="project" value="InterPro"/>
</dbReference>
<keyword evidence="1 4" id="KW-0479">Metal-binding</keyword>
<evidence type="ECO:0000256" key="4">
    <source>
        <dbReference type="PIRSR" id="PIRSR600760-2"/>
    </source>
</evidence>
<feature type="binding site" evidence="4">
    <location>
        <position position="91"/>
    </location>
    <ligand>
        <name>Mg(2+)</name>
        <dbReference type="ChEBI" id="CHEBI:18420"/>
        <label>1</label>
        <note>catalytic</note>
    </ligand>
</feature>
<dbReference type="Gene3D" id="3.40.190.80">
    <property type="match status" value="1"/>
</dbReference>
<protein>
    <submittedName>
        <fullName evidence="5">Inositol monophosphatase</fullName>
    </submittedName>
</protein>
<evidence type="ECO:0000313" key="6">
    <source>
        <dbReference type="Proteomes" id="UP000034050"/>
    </source>
</evidence>
<dbReference type="PANTHER" id="PTHR20854">
    <property type="entry name" value="INOSITOL MONOPHOSPHATASE"/>
    <property type="match status" value="1"/>
</dbReference>
<organism evidence="5 6">
    <name type="scientific">Candidatus Gottesmanbacteria bacterium GW2011_GWB1_43_11</name>
    <dbReference type="NCBI Taxonomy" id="1618446"/>
    <lineage>
        <taxon>Bacteria</taxon>
        <taxon>Candidatus Gottesmaniibacteriota</taxon>
    </lineage>
</organism>
<sequence>MKLLSSKEQKSIEQVIKKAGANLLTYQNRSSVEQKSSVLASIVTQADIDTENFLREHLSKLFPDFGFYSEETFKTSPQELEKEYCWVVDPIDGTLNFSRNLHLFAISVALMYQKKPIFGAVFLPRLNEYFCALKNQGAFLNKQPVKIRKNTSIDHLFGASNIGLGKEGYKQFIDLRFKHKWESAHTYSAVYNYVQTAAGLYDFTLSINLALWDIAAGWIIVEEAGGAFEIFYKDQTDFQKNDPYHIWSIAGDKPIVEQIIKEVKQTWL</sequence>
<dbReference type="GO" id="GO:0006020">
    <property type="term" value="P:inositol metabolic process"/>
    <property type="evidence" value="ECO:0007669"/>
    <property type="project" value="TreeGrafter"/>
</dbReference>
<evidence type="ECO:0000256" key="1">
    <source>
        <dbReference type="ARBA" id="ARBA00022723"/>
    </source>
</evidence>
<evidence type="ECO:0000256" key="2">
    <source>
        <dbReference type="ARBA" id="ARBA00022801"/>
    </source>
</evidence>
<reference evidence="5 6" key="1">
    <citation type="journal article" date="2015" name="Nature">
        <title>rRNA introns, odd ribosomes, and small enigmatic genomes across a large radiation of phyla.</title>
        <authorList>
            <person name="Brown C.T."/>
            <person name="Hug L.A."/>
            <person name="Thomas B.C."/>
            <person name="Sharon I."/>
            <person name="Castelle C.J."/>
            <person name="Singh A."/>
            <person name="Wilkins M.J."/>
            <person name="Williams K.H."/>
            <person name="Banfield J.F."/>
        </authorList>
    </citation>
    <scope>NUCLEOTIDE SEQUENCE [LARGE SCALE GENOMIC DNA]</scope>
</reference>
<dbReference type="PROSITE" id="PS00630">
    <property type="entry name" value="IMP_2"/>
    <property type="match status" value="1"/>
</dbReference>
<dbReference type="PANTHER" id="PTHR20854:SF4">
    <property type="entry name" value="INOSITOL-1-MONOPHOSPHATASE-RELATED"/>
    <property type="match status" value="1"/>
</dbReference>